<evidence type="ECO:0000259" key="8">
    <source>
        <dbReference type="Pfam" id="PF14629"/>
    </source>
</evidence>
<evidence type="ECO:0000256" key="2">
    <source>
        <dbReference type="ARBA" id="ARBA00005334"/>
    </source>
</evidence>
<feature type="domain" description="ATPase AAA-type core" evidence="7">
    <location>
        <begin position="48"/>
        <end position="158"/>
    </location>
</feature>
<dbReference type="PANTHER" id="PTHR12087">
    <property type="entry name" value="ORIGIN RECOGNITION COMPLEX SUBUNIT 4"/>
    <property type="match status" value="1"/>
</dbReference>
<dbReference type="GO" id="GO:0005664">
    <property type="term" value="C:nuclear origin of replication recognition complex"/>
    <property type="evidence" value="ECO:0007669"/>
    <property type="project" value="TreeGrafter"/>
</dbReference>
<feature type="domain" description="Origin recognition complex subunit 4 C-terminal" evidence="8">
    <location>
        <begin position="178"/>
        <end position="352"/>
    </location>
</feature>
<evidence type="ECO:0000256" key="4">
    <source>
        <dbReference type="ARBA" id="ARBA00022705"/>
    </source>
</evidence>
<dbReference type="OrthoDB" id="343623at2759"/>
<dbReference type="Gene3D" id="3.40.50.300">
    <property type="entry name" value="P-loop containing nucleotide triphosphate hydrolases"/>
    <property type="match status" value="1"/>
</dbReference>
<keyword evidence="6" id="KW-0539">Nucleus</keyword>
<dbReference type="Pfam" id="PF00004">
    <property type="entry name" value="AAA"/>
    <property type="match status" value="1"/>
</dbReference>
<dbReference type="InterPro" id="IPR032705">
    <property type="entry name" value="ORC4_C"/>
</dbReference>
<organism evidence="9">
    <name type="scientific">Oikopleura dioica</name>
    <name type="common">Tunicate</name>
    <dbReference type="NCBI Taxonomy" id="34765"/>
    <lineage>
        <taxon>Eukaryota</taxon>
        <taxon>Metazoa</taxon>
        <taxon>Chordata</taxon>
        <taxon>Tunicata</taxon>
        <taxon>Appendicularia</taxon>
        <taxon>Copelata</taxon>
        <taxon>Oikopleuridae</taxon>
        <taxon>Oikopleura</taxon>
    </lineage>
</organism>
<evidence type="ECO:0000313" key="9">
    <source>
        <dbReference type="EMBL" id="CBY18158.1"/>
    </source>
</evidence>
<dbReference type="GO" id="GO:0016887">
    <property type="term" value="F:ATP hydrolysis activity"/>
    <property type="evidence" value="ECO:0007669"/>
    <property type="project" value="InterPro"/>
</dbReference>
<dbReference type="GO" id="GO:0003688">
    <property type="term" value="F:DNA replication origin binding"/>
    <property type="evidence" value="ECO:0007669"/>
    <property type="project" value="TreeGrafter"/>
</dbReference>
<dbReference type="GO" id="GO:0005524">
    <property type="term" value="F:ATP binding"/>
    <property type="evidence" value="ECO:0007669"/>
    <property type="project" value="InterPro"/>
</dbReference>
<evidence type="ECO:0000256" key="1">
    <source>
        <dbReference type="ARBA" id="ARBA00004123"/>
    </source>
</evidence>
<gene>
    <name evidence="9" type="ORF">GSOID_T00017795001</name>
</gene>
<dbReference type="SUPFAM" id="SSF52540">
    <property type="entry name" value="P-loop containing nucleoside triphosphate hydrolases"/>
    <property type="match status" value="1"/>
</dbReference>
<name>E4X3F4_OIKDI</name>
<evidence type="ECO:0000256" key="5">
    <source>
        <dbReference type="ARBA" id="ARBA00023125"/>
    </source>
</evidence>
<keyword evidence="10" id="KW-1185">Reference proteome</keyword>
<dbReference type="GO" id="GO:0006270">
    <property type="term" value="P:DNA replication initiation"/>
    <property type="evidence" value="ECO:0007669"/>
    <property type="project" value="TreeGrafter"/>
</dbReference>
<dbReference type="InterPro" id="IPR016527">
    <property type="entry name" value="ORC4"/>
</dbReference>
<dbReference type="Pfam" id="PF14629">
    <property type="entry name" value="ORC4_C"/>
    <property type="match status" value="1"/>
</dbReference>
<comment type="subcellular location">
    <subcellularLocation>
        <location evidence="1">Nucleus</location>
    </subcellularLocation>
</comment>
<proteinExistence type="inferred from homology"/>
<accession>E4X3F4</accession>
<sequence>MSEFQKDLLKRIISINQFSTVRPSIKETCDNLCSIICSRIKRKESGNILLIGSPGSGKSFIIKKAIETASEQVGEIKETYISGLTDIKNISSALDFEFDPNQPEVIILEELTILAGQERWLYGLLEEARKASKLVVATSLKIDALEALEKRIRSRFASAVHLIPPASDKELVEIAKDDLLSVLPSEEKYRELWIESVEDGFMGLYDHLVDFAKVTTSIADFKSLFIPAIAALDPQQPELSAEIILSQIESRRNKDLLFGCSVFEMIILLCYASLIKKDTVKIHLIAVYQEYLVWKRQHNQKKYEIPRTEVKKCFERLLQLSIIEYVKNEKATQKVYQPTRLRFTLADLNQAIISSPILPAEIRDQAGTLMAG</sequence>
<protein>
    <recommendedName>
        <fullName evidence="3">Origin recognition complex subunit 4</fullName>
    </recommendedName>
</protein>
<dbReference type="InterPro" id="IPR003959">
    <property type="entry name" value="ATPase_AAA_core"/>
</dbReference>
<dbReference type="InterPro" id="IPR027417">
    <property type="entry name" value="P-loop_NTPase"/>
</dbReference>
<evidence type="ECO:0000259" key="7">
    <source>
        <dbReference type="Pfam" id="PF00004"/>
    </source>
</evidence>
<keyword evidence="5" id="KW-0238">DNA-binding</keyword>
<dbReference type="InParanoid" id="E4X3F4"/>
<keyword evidence="4" id="KW-0235">DNA replication</keyword>
<dbReference type="FunCoup" id="E4X3F4">
    <property type="interactions" value="117"/>
</dbReference>
<dbReference type="EMBL" id="FN653023">
    <property type="protein sequence ID" value="CBY18158.1"/>
    <property type="molecule type" value="Genomic_DNA"/>
</dbReference>
<evidence type="ECO:0000313" key="10">
    <source>
        <dbReference type="Proteomes" id="UP000001307"/>
    </source>
</evidence>
<dbReference type="CDD" id="cd01120">
    <property type="entry name" value="RecA-like_superfamily"/>
    <property type="match status" value="1"/>
</dbReference>
<evidence type="ECO:0000256" key="3">
    <source>
        <dbReference type="ARBA" id="ARBA00019083"/>
    </source>
</evidence>
<dbReference type="Proteomes" id="UP000001307">
    <property type="component" value="Unassembled WGS sequence"/>
</dbReference>
<evidence type="ECO:0000256" key="6">
    <source>
        <dbReference type="ARBA" id="ARBA00023242"/>
    </source>
</evidence>
<reference evidence="9" key="1">
    <citation type="journal article" date="2010" name="Science">
        <title>Plasticity of animal genome architecture unmasked by rapid evolution of a pelagic tunicate.</title>
        <authorList>
            <person name="Denoeud F."/>
            <person name="Henriet S."/>
            <person name="Mungpakdee S."/>
            <person name="Aury J.M."/>
            <person name="Da Silva C."/>
            <person name="Brinkmann H."/>
            <person name="Mikhaleva J."/>
            <person name="Olsen L.C."/>
            <person name="Jubin C."/>
            <person name="Canestro C."/>
            <person name="Bouquet J.M."/>
            <person name="Danks G."/>
            <person name="Poulain J."/>
            <person name="Campsteijn C."/>
            <person name="Adamski M."/>
            <person name="Cross I."/>
            <person name="Yadetie F."/>
            <person name="Muffato M."/>
            <person name="Louis A."/>
            <person name="Butcher S."/>
            <person name="Tsagkogeorga G."/>
            <person name="Konrad A."/>
            <person name="Singh S."/>
            <person name="Jensen M.F."/>
            <person name="Cong E.H."/>
            <person name="Eikeseth-Otteraa H."/>
            <person name="Noel B."/>
            <person name="Anthouard V."/>
            <person name="Porcel B.M."/>
            <person name="Kachouri-Lafond R."/>
            <person name="Nishino A."/>
            <person name="Ugolini M."/>
            <person name="Chourrout P."/>
            <person name="Nishida H."/>
            <person name="Aasland R."/>
            <person name="Huzurbazar S."/>
            <person name="Westhof E."/>
            <person name="Delsuc F."/>
            <person name="Lehrach H."/>
            <person name="Reinhardt R."/>
            <person name="Weissenbach J."/>
            <person name="Roy S.W."/>
            <person name="Artiguenave F."/>
            <person name="Postlethwait J.H."/>
            <person name="Manak J.R."/>
            <person name="Thompson E.M."/>
            <person name="Jaillon O."/>
            <person name="Du Pasquier L."/>
            <person name="Boudinot P."/>
            <person name="Liberles D.A."/>
            <person name="Volff J.N."/>
            <person name="Philippe H."/>
            <person name="Lenhard B."/>
            <person name="Roest Crollius H."/>
            <person name="Wincker P."/>
            <person name="Chourrout D."/>
        </authorList>
    </citation>
    <scope>NUCLEOTIDE SEQUENCE [LARGE SCALE GENOMIC DNA]</scope>
</reference>
<comment type="similarity">
    <text evidence="2">Belongs to the ORC4 family.</text>
</comment>
<dbReference type="PANTHER" id="PTHR12087:SF0">
    <property type="entry name" value="ORIGIN RECOGNITION COMPLEX SUBUNIT 4"/>
    <property type="match status" value="1"/>
</dbReference>
<dbReference type="AlphaFoldDB" id="E4X3F4"/>